<reference evidence="1 2" key="1">
    <citation type="submission" date="2019-03" db="EMBL/GenBank/DDBJ databases">
        <title>Genomic Encyclopedia of Type Strains, Phase III (KMG-III): the genomes of soil and plant-associated and newly described type strains.</title>
        <authorList>
            <person name="Whitman W."/>
        </authorList>
    </citation>
    <scope>NUCLEOTIDE SEQUENCE [LARGE SCALE GENOMIC DNA]</scope>
    <source>
        <strain evidence="1 2">CECT 8976</strain>
    </source>
</reference>
<dbReference type="Proteomes" id="UP000295611">
    <property type="component" value="Unassembled WGS sequence"/>
</dbReference>
<comment type="caution">
    <text evidence="1">The sequence shown here is derived from an EMBL/GenBank/DDBJ whole genome shotgun (WGS) entry which is preliminary data.</text>
</comment>
<sequence>MKSPTILLLFSLSLAACGSFKQPPSPVQSGRGAAARAAAPQPARAGMIFREANRLADEVGQGRLTRVEAADQLNIYRLRVVGANRVDDSTFATYRYLAVQRDNNGMSAEESHSRMEMKLRDWQRKWPTLRNRPTDPAFTNFLMQLFDLPPLENPQP</sequence>
<name>A0A4R7BC46_9NEIS</name>
<proteinExistence type="predicted"/>
<dbReference type="OrthoDB" id="8595550at2"/>
<evidence type="ECO:0000313" key="2">
    <source>
        <dbReference type="Proteomes" id="UP000295611"/>
    </source>
</evidence>
<evidence type="ECO:0000313" key="1">
    <source>
        <dbReference type="EMBL" id="TDR82233.1"/>
    </source>
</evidence>
<organism evidence="1 2">
    <name type="scientific">Paludibacterium purpuratum</name>
    <dbReference type="NCBI Taxonomy" id="1144873"/>
    <lineage>
        <taxon>Bacteria</taxon>
        <taxon>Pseudomonadati</taxon>
        <taxon>Pseudomonadota</taxon>
        <taxon>Betaproteobacteria</taxon>
        <taxon>Neisseriales</taxon>
        <taxon>Chromobacteriaceae</taxon>
        <taxon>Paludibacterium</taxon>
    </lineage>
</organism>
<gene>
    <name evidence="1" type="ORF">DFP86_102350</name>
</gene>
<dbReference type="RefSeq" id="WP_133678645.1">
    <property type="nucleotide sequence ID" value="NZ_SNZP01000002.1"/>
</dbReference>
<dbReference type="AlphaFoldDB" id="A0A4R7BC46"/>
<protein>
    <submittedName>
        <fullName evidence="1">Uncharacterized protein</fullName>
    </submittedName>
</protein>
<dbReference type="PROSITE" id="PS51257">
    <property type="entry name" value="PROKAR_LIPOPROTEIN"/>
    <property type="match status" value="1"/>
</dbReference>
<keyword evidence="2" id="KW-1185">Reference proteome</keyword>
<dbReference type="EMBL" id="SNZP01000002">
    <property type="protein sequence ID" value="TDR82233.1"/>
    <property type="molecule type" value="Genomic_DNA"/>
</dbReference>
<accession>A0A4R7BC46</accession>